<dbReference type="VEuPathDB" id="FungiDB:RhiirFUN_015667"/>
<organism evidence="2">
    <name type="scientific">Rhizophagus irregularis (strain DAOM 181602 / DAOM 197198 / MUCL 43194)</name>
    <name type="common">Arbuscular mycorrhizal fungus</name>
    <name type="synonym">Glomus intraradices</name>
    <dbReference type="NCBI Taxonomy" id="747089"/>
    <lineage>
        <taxon>Eukaryota</taxon>
        <taxon>Fungi</taxon>
        <taxon>Fungi incertae sedis</taxon>
        <taxon>Mucoromycota</taxon>
        <taxon>Glomeromycotina</taxon>
        <taxon>Glomeromycetes</taxon>
        <taxon>Glomerales</taxon>
        <taxon>Glomeraceae</taxon>
        <taxon>Rhizophagus</taxon>
    </lineage>
</organism>
<dbReference type="HOGENOM" id="CLU_1511375_0_0_1"/>
<gene>
    <name evidence="2" type="ORF">GLOINDRAFT_87750</name>
</gene>
<feature type="compositionally biased region" description="Polar residues" evidence="1">
    <location>
        <begin position="143"/>
        <end position="154"/>
    </location>
</feature>
<dbReference type="EMBL" id="KI297627">
    <property type="protein sequence ID" value="ERZ99872.1"/>
    <property type="molecule type" value="Genomic_DNA"/>
</dbReference>
<protein>
    <submittedName>
        <fullName evidence="2">Uncharacterized protein</fullName>
    </submittedName>
</protein>
<sequence>MEVNIFGVLNAAMKKYKFAKHSNFPNDTNIGPFKPDFTSQKIVVESFESFSKEDLESQSFSGPLHDVIEQVYNYMSALQLQYGILSTYDYHWFFYRPKNNNTALHISHPLKRDSTDPPVLKAYAYLAHFENIQIPRSMGSGSNVSSIFSGNQETRQQDNDEIMEQDFDFSANRRDVPM</sequence>
<evidence type="ECO:0000313" key="2">
    <source>
        <dbReference type="EMBL" id="ERZ99872.1"/>
    </source>
</evidence>
<evidence type="ECO:0000256" key="1">
    <source>
        <dbReference type="SAM" id="MobiDB-lite"/>
    </source>
</evidence>
<reference evidence="2" key="1">
    <citation type="submission" date="2013-07" db="EMBL/GenBank/DDBJ databases">
        <title>The genome of an arbuscular mycorrhizal fungus provides insights into the evolution of the oldest plant symbiosis.</title>
        <authorList>
            <consortium name="DOE Joint Genome Institute"/>
            <person name="Tisserant E."/>
            <person name="Malbreil M."/>
            <person name="Kuo A."/>
            <person name="Kohler A."/>
            <person name="Symeonidi A."/>
            <person name="Balestrini R."/>
            <person name="Charron P."/>
            <person name="Duensing N."/>
            <person name="Frei-dit-Frey N."/>
            <person name="Gianinazzi-Pearson V."/>
            <person name="Gilbert B."/>
            <person name="Handa Y."/>
            <person name="Hijri M."/>
            <person name="Kaul R."/>
            <person name="Kawaguchi M."/>
            <person name="Krajinski F."/>
            <person name="Lammers P."/>
            <person name="Lapierre D."/>
            <person name="Masclaux F.G."/>
            <person name="Murat C."/>
            <person name="Morin E."/>
            <person name="Ndikumana S."/>
            <person name="Pagni M."/>
            <person name="Petitpierre D."/>
            <person name="Requena N."/>
            <person name="Rosikiewicz P."/>
            <person name="Riley R."/>
            <person name="Saito K."/>
            <person name="San Clemente H."/>
            <person name="Shapiro H."/>
            <person name="van Tuinen D."/>
            <person name="Becard G."/>
            <person name="Bonfante P."/>
            <person name="Paszkowski U."/>
            <person name="Shachar-Hill Y."/>
            <person name="Young J.P."/>
            <person name="Sanders I.R."/>
            <person name="Henrissat B."/>
            <person name="Rensing S.A."/>
            <person name="Grigoriev I.V."/>
            <person name="Corradi N."/>
            <person name="Roux C."/>
            <person name="Martin F."/>
        </authorList>
    </citation>
    <scope>NUCLEOTIDE SEQUENCE</scope>
    <source>
        <strain evidence="2">DAOM 197198</strain>
    </source>
</reference>
<feature type="region of interest" description="Disordered" evidence="1">
    <location>
        <begin position="143"/>
        <end position="178"/>
    </location>
</feature>
<accession>U9T0M8</accession>
<dbReference type="AlphaFoldDB" id="U9T0M8"/>
<name>U9T0M8_RHIID</name>
<proteinExistence type="predicted"/>